<gene>
    <name evidence="2" type="ORF">L873DRAFT_1798913</name>
    <name evidence="3" type="ORF">L873DRAFT_1798935</name>
    <name evidence="1" type="ORF">L873DRAFT_1823855</name>
</gene>
<reference evidence="2 4" key="1">
    <citation type="journal article" date="2018" name="Nat. Ecol. Evol.">
        <title>Pezizomycetes genomes reveal the molecular basis of ectomycorrhizal truffle lifestyle.</title>
        <authorList>
            <person name="Murat C."/>
            <person name="Payen T."/>
            <person name="Noel B."/>
            <person name="Kuo A."/>
            <person name="Morin E."/>
            <person name="Chen J."/>
            <person name="Kohler A."/>
            <person name="Krizsan K."/>
            <person name="Balestrini R."/>
            <person name="Da Silva C."/>
            <person name="Montanini B."/>
            <person name="Hainaut M."/>
            <person name="Levati E."/>
            <person name="Barry K.W."/>
            <person name="Belfiori B."/>
            <person name="Cichocki N."/>
            <person name="Clum A."/>
            <person name="Dockter R.B."/>
            <person name="Fauchery L."/>
            <person name="Guy J."/>
            <person name="Iotti M."/>
            <person name="Le Tacon F."/>
            <person name="Lindquist E.A."/>
            <person name="Lipzen A."/>
            <person name="Malagnac F."/>
            <person name="Mello A."/>
            <person name="Molinier V."/>
            <person name="Miyauchi S."/>
            <person name="Poulain J."/>
            <person name="Riccioni C."/>
            <person name="Rubini A."/>
            <person name="Sitrit Y."/>
            <person name="Splivallo R."/>
            <person name="Traeger S."/>
            <person name="Wang M."/>
            <person name="Zifcakova L."/>
            <person name="Wipf D."/>
            <person name="Zambonelli A."/>
            <person name="Paolocci F."/>
            <person name="Nowrousian M."/>
            <person name="Ottonello S."/>
            <person name="Baldrian P."/>
            <person name="Spatafora J.W."/>
            <person name="Henrissat B."/>
            <person name="Nagy L.G."/>
            <person name="Aury J.M."/>
            <person name="Wincker P."/>
            <person name="Grigoriev I.V."/>
            <person name="Bonfante P."/>
            <person name="Martin F.M."/>
        </authorList>
    </citation>
    <scope>NUCLEOTIDE SEQUENCE [LARGE SCALE GENOMIC DNA]</scope>
    <source>
        <strain evidence="2 4">120613-1</strain>
    </source>
</reference>
<sequence length="77" mass="8442">MAILAATLPLLPSSPLQQLSPCIPYCLRIGFTLQKSRISLQQTSSSNLHSAFTLQYLSGPFHPLPTTASLVFSTQFY</sequence>
<dbReference type="EMBL" id="ML120643">
    <property type="protein sequence ID" value="RPA88883.1"/>
    <property type="molecule type" value="Genomic_DNA"/>
</dbReference>
<dbReference type="EMBL" id="ML120357">
    <property type="protein sequence ID" value="RPB04595.1"/>
    <property type="molecule type" value="Genomic_DNA"/>
</dbReference>
<proteinExistence type="predicted"/>
<dbReference type="OrthoDB" id="5479820at2759"/>
<evidence type="ECO:0000313" key="4">
    <source>
        <dbReference type="Proteomes" id="UP000276215"/>
    </source>
</evidence>
<dbReference type="AlphaFoldDB" id="A0A3N4KFD6"/>
<organism evidence="2 4">
    <name type="scientific">Choiromyces venosus 120613-1</name>
    <dbReference type="NCBI Taxonomy" id="1336337"/>
    <lineage>
        <taxon>Eukaryota</taxon>
        <taxon>Fungi</taxon>
        <taxon>Dikarya</taxon>
        <taxon>Ascomycota</taxon>
        <taxon>Pezizomycotina</taxon>
        <taxon>Pezizomycetes</taxon>
        <taxon>Pezizales</taxon>
        <taxon>Tuberaceae</taxon>
        <taxon>Choiromyces</taxon>
    </lineage>
</organism>
<dbReference type="Proteomes" id="UP000276215">
    <property type="component" value="Unassembled WGS sequence"/>
</dbReference>
<keyword evidence="4" id="KW-1185">Reference proteome</keyword>
<evidence type="ECO:0000313" key="3">
    <source>
        <dbReference type="EMBL" id="RPB04606.1"/>
    </source>
</evidence>
<name>A0A3N4KFD6_9PEZI</name>
<dbReference type="EMBL" id="ML120357">
    <property type="protein sequence ID" value="RPB04606.1"/>
    <property type="molecule type" value="Genomic_DNA"/>
</dbReference>
<accession>A0A3N4KFD6</accession>
<evidence type="ECO:0000313" key="2">
    <source>
        <dbReference type="EMBL" id="RPB04595.1"/>
    </source>
</evidence>
<protein>
    <submittedName>
        <fullName evidence="2">Uncharacterized protein</fullName>
    </submittedName>
</protein>
<evidence type="ECO:0000313" key="1">
    <source>
        <dbReference type="EMBL" id="RPA88883.1"/>
    </source>
</evidence>